<dbReference type="PANTHER" id="PTHR34227:SF1">
    <property type="entry name" value="DIMETHYL SULFOXIDE REDUCTASE CHAPERONE-RELATED"/>
    <property type="match status" value="1"/>
</dbReference>
<dbReference type="STRING" id="861298.SAMN04488136_10540"/>
<keyword evidence="3" id="KW-1185">Reference proteome</keyword>
<dbReference type="AlphaFoldDB" id="A0A1G7YBY0"/>
<dbReference type="PANTHER" id="PTHR34227">
    <property type="entry name" value="CHAPERONE PROTEIN YCDY"/>
    <property type="match status" value="1"/>
</dbReference>
<dbReference type="Gene3D" id="1.10.3480.10">
    <property type="entry name" value="TorD-like"/>
    <property type="match status" value="1"/>
</dbReference>
<dbReference type="InterPro" id="IPR036411">
    <property type="entry name" value="TorD-like_sf"/>
</dbReference>
<evidence type="ECO:0000256" key="1">
    <source>
        <dbReference type="ARBA" id="ARBA00023186"/>
    </source>
</evidence>
<accession>A0A1G7YBY0</accession>
<gene>
    <name evidence="2" type="ORF">SAMN04488136_10540</name>
</gene>
<dbReference type="SUPFAM" id="SSF89155">
    <property type="entry name" value="TorD-like"/>
    <property type="match status" value="1"/>
</dbReference>
<dbReference type="InterPro" id="IPR020945">
    <property type="entry name" value="DMSO/NO3_reduct_chaperone"/>
</dbReference>
<proteinExistence type="predicted"/>
<organism evidence="2 3">
    <name type="scientific">Vibrio xiamenensis</name>
    <dbReference type="NCBI Taxonomy" id="861298"/>
    <lineage>
        <taxon>Bacteria</taxon>
        <taxon>Pseudomonadati</taxon>
        <taxon>Pseudomonadota</taxon>
        <taxon>Gammaproteobacteria</taxon>
        <taxon>Vibrionales</taxon>
        <taxon>Vibrionaceae</taxon>
        <taxon>Vibrio</taxon>
    </lineage>
</organism>
<dbReference type="InterPro" id="IPR050289">
    <property type="entry name" value="TorD/DmsD_chaperones"/>
</dbReference>
<dbReference type="RefSeq" id="WP_093270697.1">
    <property type="nucleotide sequence ID" value="NZ_FNDD01000005.1"/>
</dbReference>
<reference evidence="2 3" key="1">
    <citation type="submission" date="2016-10" db="EMBL/GenBank/DDBJ databases">
        <authorList>
            <person name="de Groot N.N."/>
        </authorList>
    </citation>
    <scope>NUCLEOTIDE SEQUENCE [LARGE SCALE GENOMIC DNA]</scope>
    <source>
        <strain evidence="2 3">CGMCC 1.10228</strain>
    </source>
</reference>
<dbReference type="EMBL" id="FNDD01000005">
    <property type="protein sequence ID" value="SDG93981.1"/>
    <property type="molecule type" value="Genomic_DNA"/>
</dbReference>
<evidence type="ECO:0000313" key="3">
    <source>
        <dbReference type="Proteomes" id="UP000198854"/>
    </source>
</evidence>
<dbReference type="OrthoDB" id="8526323at2"/>
<evidence type="ECO:0000313" key="2">
    <source>
        <dbReference type="EMBL" id="SDG93981.1"/>
    </source>
</evidence>
<sequence length="209" mass="24080">MDIEYTPRVEIYLLLATLFREPPNRALLEWLSDLEVEPTEQTLQQAWLEIKSAAKSADQQSCAQEFQELFIGIGRGEVVPFGSWHQTGFLMEKPLANLRQDLKSLGFTRQEQVKEPEDHIAALCEVMSFLVDDQEGLEQVQARLFMEHIAPWYQSLAEQIQDAPSAKFYQAVSKLMLAFLSIEQTKLSVHTMDDRYGKRVAVKNIQQYQ</sequence>
<dbReference type="Pfam" id="PF02613">
    <property type="entry name" value="Nitrate_red_del"/>
    <property type="match status" value="1"/>
</dbReference>
<protein>
    <submittedName>
        <fullName evidence="2">Chaperone TorD involved in molybdoenzyme TorA maturation</fullName>
    </submittedName>
</protein>
<dbReference type="Proteomes" id="UP000198854">
    <property type="component" value="Unassembled WGS sequence"/>
</dbReference>
<name>A0A1G7YBY0_9VIBR</name>
<keyword evidence="1" id="KW-0143">Chaperone</keyword>